<dbReference type="EMBL" id="JBHTLR010000007">
    <property type="protein sequence ID" value="MFD1216417.1"/>
    <property type="molecule type" value="Genomic_DNA"/>
</dbReference>
<keyword evidence="2" id="KW-1185">Reference proteome</keyword>
<reference evidence="2" key="1">
    <citation type="journal article" date="2019" name="Int. J. Syst. Evol. Microbiol.">
        <title>The Global Catalogue of Microorganisms (GCM) 10K type strain sequencing project: providing services to taxonomists for standard genome sequencing and annotation.</title>
        <authorList>
            <consortium name="The Broad Institute Genomics Platform"/>
            <consortium name="The Broad Institute Genome Sequencing Center for Infectious Disease"/>
            <person name="Wu L."/>
            <person name="Ma J."/>
        </authorList>
    </citation>
    <scope>NUCLEOTIDE SEQUENCE [LARGE SCALE GENOMIC DNA]</scope>
    <source>
        <strain evidence="2">CCUG 54356</strain>
    </source>
</reference>
<name>A0ABW3U6E3_9GAMM</name>
<evidence type="ECO:0000313" key="1">
    <source>
        <dbReference type="EMBL" id="MFD1216417.1"/>
    </source>
</evidence>
<proteinExistence type="predicted"/>
<organism evidence="1 2">
    <name type="scientific">Microbulbifer celer</name>
    <dbReference type="NCBI Taxonomy" id="435905"/>
    <lineage>
        <taxon>Bacteria</taxon>
        <taxon>Pseudomonadati</taxon>
        <taxon>Pseudomonadota</taxon>
        <taxon>Gammaproteobacteria</taxon>
        <taxon>Cellvibrionales</taxon>
        <taxon>Microbulbiferaceae</taxon>
        <taxon>Microbulbifer</taxon>
    </lineage>
</organism>
<comment type="caution">
    <text evidence="1">The sequence shown here is derived from an EMBL/GenBank/DDBJ whole genome shotgun (WGS) entry which is preliminary data.</text>
</comment>
<accession>A0ABW3U6E3</accession>
<sequence length="192" mass="20141">MGFVTNLFGADEAKRAADAQRQGYQQAGQTIQAGGDSALDRYAPYAQTGQTANRMIQDVMDGDFSSFYESPDYQFRLEQGEQALERGAAARGMNLSGATLKDLNRFGQGLASTEYGNWYNRLVGQQGLGANVAGAQAGIDQDTASGVANTQIGAAGARASGYMADANIKNSLMSGITNAVTGYGASWLPQPS</sequence>
<gene>
    <name evidence="1" type="ORF">ACFQ2X_07400</name>
</gene>
<protein>
    <recommendedName>
        <fullName evidence="3">DNA transfer protein p32</fullName>
    </recommendedName>
</protein>
<dbReference type="RefSeq" id="WP_230438514.1">
    <property type="nucleotide sequence ID" value="NZ_CP087715.1"/>
</dbReference>
<evidence type="ECO:0008006" key="3">
    <source>
        <dbReference type="Google" id="ProtNLM"/>
    </source>
</evidence>
<evidence type="ECO:0000313" key="2">
    <source>
        <dbReference type="Proteomes" id="UP001597264"/>
    </source>
</evidence>
<dbReference type="Proteomes" id="UP001597264">
    <property type="component" value="Unassembled WGS sequence"/>
</dbReference>